<protein>
    <submittedName>
        <fullName evidence="1">Uncharacterized protein</fullName>
    </submittedName>
</protein>
<reference evidence="1" key="1">
    <citation type="submission" date="2021-05" db="EMBL/GenBank/DDBJ databases">
        <authorList>
            <person name="Alioto T."/>
            <person name="Alioto T."/>
            <person name="Gomez Garrido J."/>
        </authorList>
    </citation>
    <scope>NUCLEOTIDE SEQUENCE</scope>
</reference>
<name>A0A8D8QBG4_9HEMI</name>
<sequence>MYREGDHVPTFTLLSRVRNLFFKSMLLSRQDTLGLKKFPSHHRLFTYTLFTIRSGHLGRIFFQKWIEIKFPNHPKQVFEVIICVPSLTQSTTLSLIRLLPQPFLLFQESSISLSTFTNQIFM</sequence>
<dbReference type="EMBL" id="HBUF01068081">
    <property type="protein sequence ID" value="CAG6628537.1"/>
    <property type="molecule type" value="Transcribed_RNA"/>
</dbReference>
<dbReference type="AlphaFoldDB" id="A0A8D8QBG4"/>
<accession>A0A8D8QBG4</accession>
<organism evidence="1">
    <name type="scientific">Cacopsylla melanoneura</name>
    <dbReference type="NCBI Taxonomy" id="428564"/>
    <lineage>
        <taxon>Eukaryota</taxon>
        <taxon>Metazoa</taxon>
        <taxon>Ecdysozoa</taxon>
        <taxon>Arthropoda</taxon>
        <taxon>Hexapoda</taxon>
        <taxon>Insecta</taxon>
        <taxon>Pterygota</taxon>
        <taxon>Neoptera</taxon>
        <taxon>Paraneoptera</taxon>
        <taxon>Hemiptera</taxon>
        <taxon>Sternorrhyncha</taxon>
        <taxon>Psylloidea</taxon>
        <taxon>Psyllidae</taxon>
        <taxon>Psyllinae</taxon>
        <taxon>Cacopsylla</taxon>
    </lineage>
</organism>
<evidence type="ECO:0000313" key="1">
    <source>
        <dbReference type="EMBL" id="CAG6628537.1"/>
    </source>
</evidence>
<proteinExistence type="predicted"/>